<name>A0A833S6P8_PHYIN</name>
<accession>A0A833S6P8</accession>
<evidence type="ECO:0000313" key="1">
    <source>
        <dbReference type="EMBL" id="KAF4029916.1"/>
    </source>
</evidence>
<gene>
    <name evidence="2" type="ORF">GN244_ATG13394</name>
    <name evidence="1" type="ORF">GN244_ATG18325</name>
</gene>
<protein>
    <submittedName>
        <fullName evidence="2">Uncharacterized protein</fullName>
    </submittedName>
</protein>
<reference evidence="2" key="1">
    <citation type="submission" date="2020-04" db="EMBL/GenBank/DDBJ databases">
        <title>Hybrid Assembly of Korean Phytophthora infestans isolates.</title>
        <authorList>
            <person name="Prokchorchik M."/>
            <person name="Lee Y."/>
            <person name="Seo J."/>
            <person name="Cho J.-H."/>
            <person name="Park Y.-E."/>
            <person name="Jang D.-C."/>
            <person name="Im J.-S."/>
            <person name="Choi J.-G."/>
            <person name="Park H.-J."/>
            <person name="Lee G.-B."/>
            <person name="Lee Y.-G."/>
            <person name="Hong S.-Y."/>
            <person name="Cho K."/>
            <person name="Sohn K.H."/>
        </authorList>
    </citation>
    <scope>NUCLEOTIDE SEQUENCE</scope>
    <source>
        <strain evidence="2">KR_1_A1</strain>
    </source>
</reference>
<sequence length="64" mass="7260">MVTARQQSGKPELRRPRCVASGFLNEKDFAEQVAPQRSARLFITVRVPFSSPMRVLTVLAQWCP</sequence>
<dbReference type="EMBL" id="WSZM01000733">
    <property type="protein sequence ID" value="KAF4029916.1"/>
    <property type="molecule type" value="Genomic_DNA"/>
</dbReference>
<keyword evidence="3" id="KW-1185">Reference proteome</keyword>
<evidence type="ECO:0000313" key="3">
    <source>
        <dbReference type="Proteomes" id="UP000602510"/>
    </source>
</evidence>
<dbReference type="EMBL" id="WSZM01000356">
    <property type="protein sequence ID" value="KAF4034651.1"/>
    <property type="molecule type" value="Genomic_DNA"/>
</dbReference>
<dbReference type="Proteomes" id="UP000602510">
    <property type="component" value="Unassembled WGS sequence"/>
</dbReference>
<comment type="caution">
    <text evidence="2">The sequence shown here is derived from an EMBL/GenBank/DDBJ whole genome shotgun (WGS) entry which is preliminary data.</text>
</comment>
<evidence type="ECO:0000313" key="2">
    <source>
        <dbReference type="EMBL" id="KAF4034651.1"/>
    </source>
</evidence>
<dbReference type="AlphaFoldDB" id="A0A833S6P8"/>
<proteinExistence type="predicted"/>
<organism evidence="2 3">
    <name type="scientific">Phytophthora infestans</name>
    <name type="common">Potato late blight agent</name>
    <name type="synonym">Botrytis infestans</name>
    <dbReference type="NCBI Taxonomy" id="4787"/>
    <lineage>
        <taxon>Eukaryota</taxon>
        <taxon>Sar</taxon>
        <taxon>Stramenopiles</taxon>
        <taxon>Oomycota</taxon>
        <taxon>Peronosporomycetes</taxon>
        <taxon>Peronosporales</taxon>
        <taxon>Peronosporaceae</taxon>
        <taxon>Phytophthora</taxon>
    </lineage>
</organism>